<organism evidence="1 2">
    <name type="scientific">Desulfovibrio gilichinskyi</name>
    <dbReference type="NCBI Taxonomy" id="1519643"/>
    <lineage>
        <taxon>Bacteria</taxon>
        <taxon>Pseudomonadati</taxon>
        <taxon>Thermodesulfobacteriota</taxon>
        <taxon>Desulfovibrionia</taxon>
        <taxon>Desulfovibrionales</taxon>
        <taxon>Desulfovibrionaceae</taxon>
        <taxon>Desulfovibrio</taxon>
    </lineage>
</organism>
<accession>A0A1X7C394</accession>
<evidence type="ECO:0000313" key="2">
    <source>
        <dbReference type="Proteomes" id="UP000192906"/>
    </source>
</evidence>
<reference evidence="2" key="1">
    <citation type="submission" date="2017-04" db="EMBL/GenBank/DDBJ databases">
        <authorList>
            <person name="Varghese N."/>
            <person name="Submissions S."/>
        </authorList>
    </citation>
    <scope>NUCLEOTIDE SEQUENCE [LARGE SCALE GENOMIC DNA]</scope>
    <source>
        <strain evidence="2">K3S</strain>
    </source>
</reference>
<protein>
    <submittedName>
        <fullName evidence="1">Uncharacterized protein</fullName>
    </submittedName>
</protein>
<dbReference type="STRING" id="1519643.SAMN06295933_0253"/>
<dbReference type="AlphaFoldDB" id="A0A1X7C394"/>
<dbReference type="EMBL" id="FWZU01000001">
    <property type="protein sequence ID" value="SME89206.1"/>
    <property type="molecule type" value="Genomic_DNA"/>
</dbReference>
<keyword evidence="2" id="KW-1185">Reference proteome</keyword>
<name>A0A1X7C394_9BACT</name>
<dbReference type="RefSeq" id="WP_085097167.1">
    <property type="nucleotide sequence ID" value="NZ_FWZU01000001.1"/>
</dbReference>
<dbReference type="Proteomes" id="UP000192906">
    <property type="component" value="Unassembled WGS sequence"/>
</dbReference>
<gene>
    <name evidence="1" type="ORF">SAMN06295933_0253</name>
</gene>
<sequence length="222" mass="25648">MSLELRRFRDTKFSVDSKGRLKNTETGNYIQPARAGRHLVYNQLGGLGVKTLMSEVWKNHFFTANKAWLAETVQFVAVKEVEKKKALKESIEKRKHSLEWVIIEKCPTYEMSERGTIRRIGEPATERGPQINQKGYAYFHVKANRKRIFIAQSKAYLKAFGKDLPGTVQIGYINPNEFNFKCPYERGIIETGYGNGKPDAQFSPLDWYHQELPEAVMIQQEK</sequence>
<proteinExistence type="predicted"/>
<evidence type="ECO:0000313" key="1">
    <source>
        <dbReference type="EMBL" id="SME89206.1"/>
    </source>
</evidence>